<dbReference type="InterPro" id="IPR043504">
    <property type="entry name" value="Peptidase_S1_PA_chymotrypsin"/>
</dbReference>
<proteinExistence type="predicted"/>
<dbReference type="Pfam" id="PF13365">
    <property type="entry name" value="Trypsin_2"/>
    <property type="match status" value="1"/>
</dbReference>
<protein>
    <submittedName>
        <fullName evidence="2">Trypsin-like peptidase domain-containing protein</fullName>
    </submittedName>
</protein>
<dbReference type="Proteomes" id="UP001172687">
    <property type="component" value="Unassembled WGS sequence"/>
</dbReference>
<organism evidence="2 3">
    <name type="scientific">Mycolicibacterium austroafricanum</name>
    <name type="common">Mycobacterium austroafricanum</name>
    <dbReference type="NCBI Taxonomy" id="39687"/>
    <lineage>
        <taxon>Bacteria</taxon>
        <taxon>Bacillati</taxon>
        <taxon>Actinomycetota</taxon>
        <taxon>Actinomycetes</taxon>
        <taxon>Mycobacteriales</taxon>
        <taxon>Mycobacteriaceae</taxon>
        <taxon>Mycolicibacterium</taxon>
    </lineage>
</organism>
<gene>
    <name evidence="2" type="ORF">QYF68_32150</name>
</gene>
<keyword evidence="1" id="KW-0732">Signal</keyword>
<accession>A0ABT8HNV2</accession>
<dbReference type="InterPro" id="IPR018114">
    <property type="entry name" value="TRYPSIN_HIS"/>
</dbReference>
<dbReference type="InterPro" id="IPR009003">
    <property type="entry name" value="Peptidase_S1_PA"/>
</dbReference>
<feature type="chain" id="PRO_5047178022" evidence="1">
    <location>
        <begin position="25"/>
        <end position="259"/>
    </location>
</feature>
<dbReference type="Gene3D" id="2.40.10.10">
    <property type="entry name" value="Trypsin-like serine proteases"/>
    <property type="match status" value="2"/>
</dbReference>
<evidence type="ECO:0000313" key="3">
    <source>
        <dbReference type="Proteomes" id="UP001172687"/>
    </source>
</evidence>
<sequence length="259" mass="25582">MATASTAKRCLALVAVVALLASCAAGPRPHPPSAVPDTPTARPVAPDPRVGALFLGGSDRHICTGAALASAGEDLILTAAHCLGAGVEADFVPGFDGGSSPPEAWRVDAVFLDPRWISGFDPMADYAVARVSRDDDDRLHSVTGGGLRVGAAPAVGDEITVLGYPAGAGGPTACRAAAAPARQGFPALHCAGVVDGFSGAPWISGSTVTGLVGGLDGGGCAEELSFSPPFDAAVAALVARAEAGGPGDEAPDQFDDGCD</sequence>
<dbReference type="RefSeq" id="WP_011779672.1">
    <property type="nucleotide sequence ID" value="NZ_CP070380.1"/>
</dbReference>
<keyword evidence="3" id="KW-1185">Reference proteome</keyword>
<reference evidence="2" key="1">
    <citation type="submission" date="2023-07" db="EMBL/GenBank/DDBJ databases">
        <title>Degradation of tert-butanol by M. austroafricanum TBA100.</title>
        <authorList>
            <person name="Helbich S."/>
            <person name="Vainshtein Y."/>
        </authorList>
    </citation>
    <scope>NUCLEOTIDE SEQUENCE</scope>
    <source>
        <strain evidence="2">TBA100</strain>
    </source>
</reference>
<dbReference type="EMBL" id="JAUHTC010000101">
    <property type="protein sequence ID" value="MDN4522441.1"/>
    <property type="molecule type" value="Genomic_DNA"/>
</dbReference>
<evidence type="ECO:0000313" key="2">
    <source>
        <dbReference type="EMBL" id="MDN4522441.1"/>
    </source>
</evidence>
<dbReference type="PROSITE" id="PS00134">
    <property type="entry name" value="TRYPSIN_HIS"/>
    <property type="match status" value="1"/>
</dbReference>
<evidence type="ECO:0000256" key="1">
    <source>
        <dbReference type="SAM" id="SignalP"/>
    </source>
</evidence>
<dbReference type="SUPFAM" id="SSF50494">
    <property type="entry name" value="Trypsin-like serine proteases"/>
    <property type="match status" value="1"/>
</dbReference>
<feature type="signal peptide" evidence="1">
    <location>
        <begin position="1"/>
        <end position="24"/>
    </location>
</feature>
<comment type="caution">
    <text evidence="2">The sequence shown here is derived from an EMBL/GenBank/DDBJ whole genome shotgun (WGS) entry which is preliminary data.</text>
</comment>
<name>A0ABT8HNV2_MYCAO</name>